<name>A0A504YJ84_FASGI</name>
<evidence type="ECO:0000259" key="3">
    <source>
        <dbReference type="SMART" id="SM01349"/>
    </source>
</evidence>
<dbReference type="Proteomes" id="UP000316759">
    <property type="component" value="Unassembled WGS sequence"/>
</dbReference>
<feature type="compositionally biased region" description="Polar residues" evidence="1">
    <location>
        <begin position="244"/>
        <end position="256"/>
    </location>
</feature>
<dbReference type="STRING" id="46835.A0A504YJ84"/>
<organism evidence="4 5">
    <name type="scientific">Fasciola gigantica</name>
    <name type="common">Giant liver fluke</name>
    <dbReference type="NCBI Taxonomy" id="46835"/>
    <lineage>
        <taxon>Eukaryota</taxon>
        <taxon>Metazoa</taxon>
        <taxon>Spiralia</taxon>
        <taxon>Lophotrochozoa</taxon>
        <taxon>Platyhelminthes</taxon>
        <taxon>Trematoda</taxon>
        <taxon>Digenea</taxon>
        <taxon>Plagiorchiida</taxon>
        <taxon>Echinostomata</taxon>
        <taxon>Echinostomatoidea</taxon>
        <taxon>Fasciolidae</taxon>
        <taxon>Fasciola</taxon>
    </lineage>
</organism>
<feature type="region of interest" description="Disordered" evidence="1">
    <location>
        <begin position="204"/>
        <end position="294"/>
    </location>
</feature>
<dbReference type="InterPro" id="IPR034085">
    <property type="entry name" value="TOG"/>
</dbReference>
<dbReference type="SMART" id="SM01349">
    <property type="entry name" value="TOG"/>
    <property type="match status" value="3"/>
</dbReference>
<evidence type="ECO:0000256" key="1">
    <source>
        <dbReference type="SAM" id="MobiDB-lite"/>
    </source>
</evidence>
<keyword evidence="5" id="KW-1185">Reference proteome</keyword>
<dbReference type="InterPro" id="IPR016024">
    <property type="entry name" value="ARM-type_fold"/>
</dbReference>
<dbReference type="PANTHER" id="PTHR12609">
    <property type="entry name" value="MICROTUBULE ASSOCIATED PROTEIN XMAP215"/>
    <property type="match status" value="1"/>
</dbReference>
<feature type="transmembrane region" description="Helical" evidence="2">
    <location>
        <begin position="1123"/>
        <end position="1143"/>
    </location>
</feature>
<keyword evidence="2" id="KW-0472">Membrane</keyword>
<dbReference type="OrthoDB" id="205662at2759"/>
<evidence type="ECO:0000256" key="2">
    <source>
        <dbReference type="SAM" id="Phobius"/>
    </source>
</evidence>
<dbReference type="AlphaFoldDB" id="A0A504YJ84"/>
<evidence type="ECO:0000313" key="4">
    <source>
        <dbReference type="EMBL" id="TPP60436.1"/>
    </source>
</evidence>
<protein>
    <recommendedName>
        <fullName evidence="3">TOG domain-containing protein</fullName>
    </recommendedName>
</protein>
<feature type="domain" description="TOG" evidence="3">
    <location>
        <begin position="2"/>
        <end position="203"/>
    </location>
</feature>
<feature type="compositionally biased region" description="Basic residues" evidence="1">
    <location>
        <begin position="229"/>
        <end position="239"/>
    </location>
</feature>
<proteinExistence type="predicted"/>
<dbReference type="GO" id="GO:0061863">
    <property type="term" value="F:microtubule plus end polymerase"/>
    <property type="evidence" value="ECO:0007669"/>
    <property type="project" value="InterPro"/>
</dbReference>
<dbReference type="InterPro" id="IPR045110">
    <property type="entry name" value="XMAP215"/>
</dbReference>
<dbReference type="GO" id="GO:0046785">
    <property type="term" value="P:microtubule polymerization"/>
    <property type="evidence" value="ECO:0007669"/>
    <property type="project" value="InterPro"/>
</dbReference>
<dbReference type="GO" id="GO:0030951">
    <property type="term" value="P:establishment or maintenance of microtubule cytoskeleton polarity"/>
    <property type="evidence" value="ECO:0007669"/>
    <property type="project" value="InterPro"/>
</dbReference>
<evidence type="ECO:0000313" key="5">
    <source>
        <dbReference type="Proteomes" id="UP000316759"/>
    </source>
</evidence>
<dbReference type="EMBL" id="SUNJ01009440">
    <property type="protein sequence ID" value="TPP60436.1"/>
    <property type="molecule type" value="Genomic_DNA"/>
</dbReference>
<reference evidence="4 5" key="1">
    <citation type="submission" date="2019-04" db="EMBL/GenBank/DDBJ databases">
        <title>Annotation for the trematode Fasciola gigantica.</title>
        <authorList>
            <person name="Choi Y.-J."/>
        </authorList>
    </citation>
    <scope>NUCLEOTIDE SEQUENCE [LARGE SCALE GENOMIC DNA]</scope>
    <source>
        <strain evidence="4">Uganda_cow_1</strain>
    </source>
</reference>
<dbReference type="GO" id="GO:0051010">
    <property type="term" value="F:microtubule plus-end binding"/>
    <property type="evidence" value="ECO:0007669"/>
    <property type="project" value="InterPro"/>
</dbReference>
<keyword evidence="2" id="KW-1133">Transmembrane helix</keyword>
<feature type="compositionally biased region" description="Basic and acidic residues" evidence="1">
    <location>
        <begin position="1041"/>
        <end position="1052"/>
    </location>
</feature>
<feature type="compositionally biased region" description="Basic and acidic residues" evidence="1">
    <location>
        <begin position="262"/>
        <end position="271"/>
    </location>
</feature>
<sequence length="1146" mass="124958">MPFLLSVKESSQWRERGDSLDYISRCITGSSLPAGNYNSVVRALLQVLETDKHNALVVRAANVVEQLIRGLGSSYAAFAERTLTACLNKAKAISSPAPGIQIEATNLLTQCLILHNPHTKQGTELNVSQRTRIVKPLLTTLAKISQHRTPECREASFQAFAAARLFLDMPSPGFTALTDGLLDEQRRLKVDVAYDLLQSEQKKLLKQSEHNPASLGSVESSELRETKKDRKRRNVKKNRVSVDITDNSSPSVTRSVASARRPLQEKNREIPDSTNHTAPGVVPTPLKQASKPSGKCARQVARNSAEDISWNNLCDLLSSDYLSGIDMDQLKSSNWKCRLQTVEKLKTNVTARTPSGQQTELLLLHFGHPERPLNRTINFQLKSSNWKCRLQTVEKLKTNVTARTPSGQQTELLLHFVIQSDRLKDINFQVRNIVLDILLFLISTTKATKNSSLDDNLVGLLCSHVIPSLVDSKSSTLAKQILSRLASVSSVTGHLFSVCQGSIKPQLLAAVHDWLADNTLKLGLKFNLNEVVTVLKTAFASSNPAVRNGGIRFAARAHMVTKSSGQLRQMLSGEKPALLARLDEEIILAENEFAQLTTADRSSRCARRSLRSSDALSSCSSIASSATAGSVQPARADLTILKGDAAFVNQLMMDSGSASDSDAGTDHSHTHWNETTPIKGVIQRADPQSAGPAGRNANSDLFFVQSGQTTELMSRKQARLPNLNKNLCIDLVALRQLFHEANANPNLLQSLFSTNRYARLEALDRLIACLDSADSALADPPALTVTYAFFDLLLAWTVGACFTFWLDCQIESQSPSLPTRTEALALVTGGLQYLTVVVSRFAQAQFLLSDQEADLILHSLLSDQAPSLRSGLMNQGIDQSVRACLQELTSLLPRFGDARGFNLPFALKLVAQQIADPVPVVRQSALDCLGLAHRLLGADIWNVIGPLTCHNFISSSSRRVASPPPVHQSPAALSVLVPLINLRNGLHISDAMRQAASEKLNTALTCLVRQLDVSPFRSGASTVAAAEDNSDEPTAGMNDEPTQHTDKSHTMPEDDESDALNNVLLGALVDLETLVLDPRSCELLVPFVNAIVNRLASLARCLAHTERNAGHTVFTNCLAGTLIVVRAFPFLVALVVLSLWLIVTYL</sequence>
<keyword evidence="2" id="KW-0812">Transmembrane</keyword>
<feature type="domain" description="TOG" evidence="3">
    <location>
        <begin position="366"/>
        <end position="595"/>
    </location>
</feature>
<gene>
    <name evidence="4" type="ORF">FGIG_06068</name>
</gene>
<accession>A0A504YJ84</accession>
<feature type="region of interest" description="Disordered" evidence="1">
    <location>
        <begin position="1022"/>
        <end position="1056"/>
    </location>
</feature>
<dbReference type="GO" id="GO:0007051">
    <property type="term" value="P:spindle organization"/>
    <property type="evidence" value="ECO:0007669"/>
    <property type="project" value="InterPro"/>
</dbReference>
<comment type="caution">
    <text evidence="4">The sequence shown here is derived from an EMBL/GenBank/DDBJ whole genome shotgun (WGS) entry which is preliminary data.</text>
</comment>
<dbReference type="SUPFAM" id="SSF48371">
    <property type="entry name" value="ARM repeat"/>
    <property type="match status" value="2"/>
</dbReference>
<feature type="domain" description="TOG" evidence="3">
    <location>
        <begin position="730"/>
        <end position="965"/>
    </location>
</feature>
<dbReference type="InterPro" id="IPR011989">
    <property type="entry name" value="ARM-like"/>
</dbReference>
<dbReference type="Gene3D" id="1.25.10.10">
    <property type="entry name" value="Leucine-rich Repeat Variant"/>
    <property type="match status" value="4"/>
</dbReference>